<accession>A0A845M6D9</accession>
<evidence type="ECO:0000313" key="3">
    <source>
        <dbReference type="EMBL" id="MZR15146.1"/>
    </source>
</evidence>
<protein>
    <submittedName>
        <fullName evidence="3">DUF1269 domain-containing protein</fullName>
    </submittedName>
</protein>
<feature type="compositionally biased region" description="Acidic residues" evidence="1">
    <location>
        <begin position="160"/>
        <end position="169"/>
    </location>
</feature>
<gene>
    <name evidence="3" type="ORF">GQE99_19175</name>
</gene>
<comment type="caution">
    <text evidence="3">The sequence shown here is derived from an EMBL/GenBank/DDBJ whole genome shotgun (WGS) entry which is preliminary data.</text>
</comment>
<keyword evidence="2" id="KW-0812">Transmembrane</keyword>
<feature type="compositionally biased region" description="Basic and acidic residues" evidence="1">
    <location>
        <begin position="170"/>
        <end position="183"/>
    </location>
</feature>
<dbReference type="Proteomes" id="UP000467322">
    <property type="component" value="Unassembled WGS sequence"/>
</dbReference>
<proteinExistence type="predicted"/>
<keyword evidence="2" id="KW-1133">Transmembrane helix</keyword>
<dbReference type="InterPro" id="IPR009200">
    <property type="entry name" value="DUF1269_membrane"/>
</dbReference>
<dbReference type="AlphaFoldDB" id="A0A845M6D9"/>
<evidence type="ECO:0000256" key="1">
    <source>
        <dbReference type="SAM" id="MobiDB-lite"/>
    </source>
</evidence>
<feature type="transmembrane region" description="Helical" evidence="2">
    <location>
        <begin position="64"/>
        <end position="90"/>
    </location>
</feature>
<organism evidence="3 4">
    <name type="scientific">Maritimibacter harenae</name>
    <dbReference type="NCBI Taxonomy" id="2606218"/>
    <lineage>
        <taxon>Bacteria</taxon>
        <taxon>Pseudomonadati</taxon>
        <taxon>Pseudomonadota</taxon>
        <taxon>Alphaproteobacteria</taxon>
        <taxon>Rhodobacterales</taxon>
        <taxon>Roseobacteraceae</taxon>
        <taxon>Maritimibacter</taxon>
    </lineage>
</organism>
<dbReference type="RefSeq" id="WP_161353568.1">
    <property type="nucleotide sequence ID" value="NZ_WTUX01000022.1"/>
</dbReference>
<keyword evidence="4" id="KW-1185">Reference proteome</keyword>
<keyword evidence="2" id="KW-0472">Membrane</keyword>
<sequence>MSEIVVAKFPNATQAAEARSALTRLGRTYEIEPEDIEIVSRSRADSIAIQPEVNLYWAHVIGGAIWGGVLGVVFLMPAVGIIAGAAVGFVTGRITDVGIRNTYLESVGRQLEKGEAAVALLARRANPGAVAEVIRRFGGTVMRSSLSGRHRDQIRTVTAETEEETADADGGEKAELRDQPKLA</sequence>
<evidence type="ECO:0000313" key="4">
    <source>
        <dbReference type="Proteomes" id="UP000467322"/>
    </source>
</evidence>
<evidence type="ECO:0000256" key="2">
    <source>
        <dbReference type="SAM" id="Phobius"/>
    </source>
</evidence>
<dbReference type="EMBL" id="WTUX01000022">
    <property type="protein sequence ID" value="MZR15146.1"/>
    <property type="molecule type" value="Genomic_DNA"/>
</dbReference>
<name>A0A845M6D9_9RHOB</name>
<reference evidence="3 4" key="1">
    <citation type="submission" date="2019-12" db="EMBL/GenBank/DDBJ databases">
        <title>Maritimibacter sp. nov. sp. isolated from sea sand.</title>
        <authorList>
            <person name="Kim J."/>
            <person name="Jeong S.E."/>
            <person name="Jung H.S."/>
            <person name="Jeon C.O."/>
        </authorList>
    </citation>
    <scope>NUCLEOTIDE SEQUENCE [LARGE SCALE GENOMIC DNA]</scope>
    <source>
        <strain evidence="3 4">DP07</strain>
    </source>
</reference>
<dbReference type="Pfam" id="PF06897">
    <property type="entry name" value="DUF1269"/>
    <property type="match status" value="1"/>
</dbReference>
<feature type="region of interest" description="Disordered" evidence="1">
    <location>
        <begin position="152"/>
        <end position="183"/>
    </location>
</feature>